<keyword evidence="11 15" id="KW-0460">Magnesium</keyword>
<evidence type="ECO:0000256" key="3">
    <source>
        <dbReference type="ARBA" id="ARBA00008663"/>
    </source>
</evidence>
<gene>
    <name evidence="18" type="ORF">PAI11_27400</name>
</gene>
<dbReference type="Gene3D" id="3.40.1380.20">
    <property type="entry name" value="Pyruvate kinase, C-terminal domain"/>
    <property type="match status" value="1"/>
</dbReference>
<dbReference type="GO" id="GO:0016301">
    <property type="term" value="F:kinase activity"/>
    <property type="evidence" value="ECO:0007669"/>
    <property type="project" value="UniProtKB-KW"/>
</dbReference>
<dbReference type="Pfam" id="PF02887">
    <property type="entry name" value="PK_C"/>
    <property type="match status" value="1"/>
</dbReference>
<evidence type="ECO:0000256" key="10">
    <source>
        <dbReference type="ARBA" id="ARBA00022840"/>
    </source>
</evidence>
<evidence type="ECO:0000256" key="6">
    <source>
        <dbReference type="ARBA" id="ARBA00022679"/>
    </source>
</evidence>
<name>H0E7D8_9ACTN</name>
<dbReference type="SUPFAM" id="SSF51621">
    <property type="entry name" value="Phosphoenolpyruvate/pyruvate domain"/>
    <property type="match status" value="1"/>
</dbReference>
<keyword evidence="6 15" id="KW-0808">Transferase</keyword>
<comment type="similarity">
    <text evidence="3 15">Belongs to the pyruvate kinase family.</text>
</comment>
<dbReference type="RefSeq" id="WP_007576191.1">
    <property type="nucleotide sequence ID" value="NZ_AGUD01000223.1"/>
</dbReference>
<feature type="domain" description="Pyruvate kinase C-terminal" evidence="17">
    <location>
        <begin position="359"/>
        <end position="470"/>
    </location>
</feature>
<dbReference type="GO" id="GO:0005524">
    <property type="term" value="F:ATP binding"/>
    <property type="evidence" value="ECO:0007669"/>
    <property type="project" value="UniProtKB-KW"/>
</dbReference>
<keyword evidence="9 15" id="KW-0418">Kinase</keyword>
<keyword evidence="10" id="KW-0067">ATP-binding</keyword>
<dbReference type="PRINTS" id="PR01050">
    <property type="entry name" value="PYRUVTKNASE"/>
</dbReference>
<keyword evidence="19" id="KW-1185">Reference proteome</keyword>
<dbReference type="NCBIfam" id="TIGR01064">
    <property type="entry name" value="pyruv_kin"/>
    <property type="match status" value="1"/>
</dbReference>
<dbReference type="GO" id="GO:0000287">
    <property type="term" value="F:magnesium ion binding"/>
    <property type="evidence" value="ECO:0007669"/>
    <property type="project" value="UniProtKB-UniRule"/>
</dbReference>
<comment type="cofactor">
    <cofactor evidence="1">
        <name>K(+)</name>
        <dbReference type="ChEBI" id="CHEBI:29103"/>
    </cofactor>
</comment>
<keyword evidence="7" id="KW-0479">Metal-binding</keyword>
<comment type="pathway">
    <text evidence="2 15">Carbohydrate degradation; glycolysis; pyruvate from D-glyceraldehyde 3-phosphate: step 5/5.</text>
</comment>
<evidence type="ECO:0000256" key="8">
    <source>
        <dbReference type="ARBA" id="ARBA00022741"/>
    </source>
</evidence>
<evidence type="ECO:0000256" key="12">
    <source>
        <dbReference type="ARBA" id="ARBA00023152"/>
    </source>
</evidence>
<dbReference type="Proteomes" id="UP000005143">
    <property type="component" value="Unassembled WGS sequence"/>
</dbReference>
<evidence type="ECO:0000256" key="15">
    <source>
        <dbReference type="RuleBase" id="RU000504"/>
    </source>
</evidence>
<keyword evidence="12 15" id="KW-0324">Glycolysis</keyword>
<proteinExistence type="inferred from homology"/>
<evidence type="ECO:0000256" key="7">
    <source>
        <dbReference type="ARBA" id="ARBA00022723"/>
    </source>
</evidence>
<dbReference type="NCBIfam" id="NF004491">
    <property type="entry name" value="PRK05826.1"/>
    <property type="match status" value="1"/>
</dbReference>
<accession>H0E7D8</accession>
<reference evidence="18 19" key="1">
    <citation type="journal article" date="2013" name="Biodegradation">
        <title>Quantitative proteomic analysis of ibuprofen-degrading Patulibacter sp. strain I11.</title>
        <authorList>
            <person name="Almeida B."/>
            <person name="Kjeldal H."/>
            <person name="Lolas I."/>
            <person name="Knudsen A.D."/>
            <person name="Carvalho G."/>
            <person name="Nielsen K.L."/>
            <person name="Barreto Crespo M.T."/>
            <person name="Stensballe A."/>
            <person name="Nielsen J.L."/>
        </authorList>
    </citation>
    <scope>NUCLEOTIDE SEQUENCE [LARGE SCALE GENOMIC DNA]</scope>
    <source>
        <strain evidence="18 19">I11</strain>
    </source>
</reference>
<dbReference type="GO" id="GO:0030955">
    <property type="term" value="F:potassium ion binding"/>
    <property type="evidence" value="ECO:0007669"/>
    <property type="project" value="UniProtKB-UniRule"/>
</dbReference>
<comment type="subunit">
    <text evidence="4">Homotetramer.</text>
</comment>
<dbReference type="Gene3D" id="2.40.33.10">
    <property type="entry name" value="PK beta-barrel domain-like"/>
    <property type="match status" value="1"/>
</dbReference>
<comment type="catalytic activity">
    <reaction evidence="15">
        <text>pyruvate + ATP = phosphoenolpyruvate + ADP + H(+)</text>
        <dbReference type="Rhea" id="RHEA:18157"/>
        <dbReference type="ChEBI" id="CHEBI:15361"/>
        <dbReference type="ChEBI" id="CHEBI:15378"/>
        <dbReference type="ChEBI" id="CHEBI:30616"/>
        <dbReference type="ChEBI" id="CHEBI:58702"/>
        <dbReference type="ChEBI" id="CHEBI:456216"/>
        <dbReference type="EC" id="2.7.1.40"/>
    </reaction>
</comment>
<dbReference type="InterPro" id="IPR036918">
    <property type="entry name" value="Pyrv_Knase_C_sf"/>
</dbReference>
<keyword evidence="8" id="KW-0547">Nucleotide-binding</keyword>
<organism evidence="18 19">
    <name type="scientific">Patulibacter medicamentivorans</name>
    <dbReference type="NCBI Taxonomy" id="1097667"/>
    <lineage>
        <taxon>Bacteria</taxon>
        <taxon>Bacillati</taxon>
        <taxon>Actinomycetota</taxon>
        <taxon>Thermoleophilia</taxon>
        <taxon>Solirubrobacterales</taxon>
        <taxon>Patulibacteraceae</taxon>
        <taxon>Patulibacter</taxon>
    </lineage>
</organism>
<dbReference type="UniPathway" id="UPA00109">
    <property type="reaction ID" value="UER00188"/>
</dbReference>
<comment type="caution">
    <text evidence="18">The sequence shown here is derived from an EMBL/GenBank/DDBJ whole genome shotgun (WGS) entry which is preliminary data.</text>
</comment>
<dbReference type="AlphaFoldDB" id="H0E7D8"/>
<dbReference type="InterPro" id="IPR001697">
    <property type="entry name" value="Pyr_Knase"/>
</dbReference>
<dbReference type="InterPro" id="IPR040442">
    <property type="entry name" value="Pyrv_kinase-like_dom_sf"/>
</dbReference>
<evidence type="ECO:0000256" key="1">
    <source>
        <dbReference type="ARBA" id="ARBA00001958"/>
    </source>
</evidence>
<evidence type="ECO:0000256" key="13">
    <source>
        <dbReference type="ARBA" id="ARBA00023317"/>
    </source>
</evidence>
<evidence type="ECO:0000313" key="19">
    <source>
        <dbReference type="Proteomes" id="UP000005143"/>
    </source>
</evidence>
<dbReference type="InterPro" id="IPR015795">
    <property type="entry name" value="Pyrv_Knase_C"/>
</dbReference>
<dbReference type="InterPro" id="IPR015806">
    <property type="entry name" value="Pyrv_Knase_insert_dom_sf"/>
</dbReference>
<evidence type="ECO:0000256" key="9">
    <source>
        <dbReference type="ARBA" id="ARBA00022777"/>
    </source>
</evidence>
<dbReference type="InterPro" id="IPR015813">
    <property type="entry name" value="Pyrv/PenolPyrv_kinase-like_dom"/>
</dbReference>
<dbReference type="SUPFAM" id="SSF50800">
    <property type="entry name" value="PK beta-barrel domain-like"/>
    <property type="match status" value="1"/>
</dbReference>
<evidence type="ECO:0000259" key="17">
    <source>
        <dbReference type="Pfam" id="PF02887"/>
    </source>
</evidence>
<evidence type="ECO:0000256" key="4">
    <source>
        <dbReference type="ARBA" id="ARBA00011881"/>
    </source>
</evidence>
<sequence>MSLPPRRTKIVATIGPASRDPEVLVRMIDAGMDVARLNFSHGSHEDHADTVQRVRAAADRAGRSVAILQDLPGPKIRLGQVAGEPVDLREGDAVTLASGSVEDVGDARRLIVAWDRFADAVEPGEEVHLADGTVRLRVTAVRAGDGEADCQVELGGPVSSRKGVNLSGPADLLPAVPEEDLEHLAAGKQMGVDLVAVSFVRRPEDIEALRSRTRCPLIAKFEKPQAIENAEAIIRVSDCIMVARGDLGIELPIARVPRVQKELIAMAGALARPSITATQMLESMVGSARPTRAEVTDVANAILDGTDAVMLSQESAVGRFPVEAVRTLADVARETEQVAPTFDWNQRRVRRDSTDPAWAVARSAVHIAQELDAAAIVVPSLSGRSARLVSAHRPDRQVIALSPSRETVARCNLMWGVKGAMMAHHGVTEELIADSAAKVVELGWCKPGDRVVITAGLPSGTPGTTSLVQVQTV</sequence>
<dbReference type="EMBL" id="AGUD01000223">
    <property type="protein sequence ID" value="EHN10397.1"/>
    <property type="molecule type" value="Genomic_DNA"/>
</dbReference>
<feature type="domain" description="Pyruvate kinase barrel" evidence="16">
    <location>
        <begin position="6"/>
        <end position="325"/>
    </location>
</feature>
<dbReference type="Pfam" id="PF00224">
    <property type="entry name" value="PK"/>
    <property type="match status" value="1"/>
</dbReference>
<keyword evidence="13 18" id="KW-0670">Pyruvate</keyword>
<evidence type="ECO:0000256" key="11">
    <source>
        <dbReference type="ARBA" id="ARBA00022842"/>
    </source>
</evidence>
<evidence type="ECO:0000259" key="16">
    <source>
        <dbReference type="Pfam" id="PF00224"/>
    </source>
</evidence>
<dbReference type="InterPro" id="IPR015793">
    <property type="entry name" value="Pyrv_Knase_brl"/>
</dbReference>
<dbReference type="EC" id="2.7.1.40" evidence="5 14"/>
<dbReference type="SUPFAM" id="SSF52935">
    <property type="entry name" value="PK C-terminal domain-like"/>
    <property type="match status" value="1"/>
</dbReference>
<dbReference type="PANTHER" id="PTHR11817">
    <property type="entry name" value="PYRUVATE KINASE"/>
    <property type="match status" value="1"/>
</dbReference>
<evidence type="ECO:0000256" key="5">
    <source>
        <dbReference type="ARBA" id="ARBA00012142"/>
    </source>
</evidence>
<dbReference type="NCBIfam" id="NF004978">
    <property type="entry name" value="PRK06354.1"/>
    <property type="match status" value="1"/>
</dbReference>
<protein>
    <recommendedName>
        <fullName evidence="5 14">Pyruvate kinase</fullName>
        <ecNumber evidence="5 14">2.7.1.40</ecNumber>
    </recommendedName>
</protein>
<dbReference type="PATRIC" id="fig|1097667.3.peg.2720"/>
<evidence type="ECO:0000256" key="14">
    <source>
        <dbReference type="NCBIfam" id="TIGR01064"/>
    </source>
</evidence>
<evidence type="ECO:0000313" key="18">
    <source>
        <dbReference type="EMBL" id="EHN10397.1"/>
    </source>
</evidence>
<evidence type="ECO:0000256" key="2">
    <source>
        <dbReference type="ARBA" id="ARBA00004997"/>
    </source>
</evidence>
<dbReference type="GO" id="GO:0004743">
    <property type="term" value="F:pyruvate kinase activity"/>
    <property type="evidence" value="ECO:0007669"/>
    <property type="project" value="UniProtKB-UniRule"/>
</dbReference>
<dbReference type="FunFam" id="2.40.33.10:FF:000001">
    <property type="entry name" value="Pyruvate kinase"/>
    <property type="match status" value="1"/>
</dbReference>
<dbReference type="InterPro" id="IPR011037">
    <property type="entry name" value="Pyrv_Knase-like_insert_dom_sf"/>
</dbReference>
<dbReference type="Gene3D" id="3.20.20.60">
    <property type="entry name" value="Phosphoenolpyruvate-binding domains"/>
    <property type="match status" value="1"/>
</dbReference>